<dbReference type="InterPro" id="IPR035595">
    <property type="entry name" value="UDP_glycos_trans_CS"/>
</dbReference>
<comment type="function">
    <text evidence="3">May glycosylate diterpenes or flavonols in leaves.</text>
</comment>
<protein>
    <recommendedName>
        <fullName evidence="7">UDP-glycosyltransferases domain-containing protein</fullName>
    </recommendedName>
</protein>
<dbReference type="PANTHER" id="PTHR48048">
    <property type="entry name" value="GLYCOSYLTRANSFERASE"/>
    <property type="match status" value="1"/>
</dbReference>
<dbReference type="AlphaFoldDB" id="A0A9R1XMX7"/>
<comment type="caution">
    <text evidence="5">The sequence shown here is derived from an EMBL/GenBank/DDBJ whole genome shotgun (WGS) entry which is preliminary data.</text>
</comment>
<proteinExistence type="inferred from homology"/>
<keyword evidence="6" id="KW-1185">Reference proteome</keyword>
<dbReference type="Gene3D" id="3.40.50.2000">
    <property type="entry name" value="Glycogen Phosphorylase B"/>
    <property type="match status" value="1"/>
</dbReference>
<sequence>MGCFEEVQVKEIAYALEQSGHRFVWSLRRPPPSFNVLPGDYEDPGVVLPDGFLERTKGTGKVIGWAPQVSLLAHEAVGGFVSHCGWNSMLESLWFGVPTATWPIYGEQQMNAFEMVVELGLAVEIKLDYKNNVFNPGGDVAIVKAKEVESGIRRVIMEDNELREKVKEMSKMSRAAVTEGGFVVFFG</sequence>
<evidence type="ECO:0008006" key="7">
    <source>
        <dbReference type="Google" id="ProtNLM"/>
    </source>
</evidence>
<dbReference type="FunFam" id="3.40.50.2000:FF:000056">
    <property type="entry name" value="Glycosyltransferase"/>
    <property type="match status" value="1"/>
</dbReference>
<dbReference type="EMBL" id="NBSK02000003">
    <property type="protein sequence ID" value="KAJ0219081.1"/>
    <property type="molecule type" value="Genomic_DNA"/>
</dbReference>
<keyword evidence="2 4" id="KW-0808">Transferase</keyword>
<dbReference type="InterPro" id="IPR002213">
    <property type="entry name" value="UDP_glucos_trans"/>
</dbReference>
<evidence type="ECO:0000256" key="2">
    <source>
        <dbReference type="ARBA" id="ARBA00022679"/>
    </source>
</evidence>
<evidence type="ECO:0000313" key="6">
    <source>
        <dbReference type="Proteomes" id="UP000235145"/>
    </source>
</evidence>
<dbReference type="InterPro" id="IPR050481">
    <property type="entry name" value="UDP-glycosyltransf_plant"/>
</dbReference>
<comment type="similarity">
    <text evidence="1 4">Belongs to the UDP-glycosyltransferase family.</text>
</comment>
<dbReference type="GO" id="GO:0035251">
    <property type="term" value="F:UDP-glucosyltransferase activity"/>
    <property type="evidence" value="ECO:0007669"/>
    <property type="project" value="InterPro"/>
</dbReference>
<keyword evidence="4" id="KW-0328">Glycosyltransferase</keyword>
<gene>
    <name evidence="5" type="ORF">LSAT_V11C300149590</name>
</gene>
<name>A0A9R1XMX7_LACSA</name>
<evidence type="ECO:0000256" key="3">
    <source>
        <dbReference type="ARBA" id="ARBA00053747"/>
    </source>
</evidence>
<reference evidence="5 6" key="1">
    <citation type="journal article" date="2017" name="Nat. Commun.">
        <title>Genome assembly with in vitro proximity ligation data and whole-genome triplication in lettuce.</title>
        <authorList>
            <person name="Reyes-Chin-Wo S."/>
            <person name="Wang Z."/>
            <person name="Yang X."/>
            <person name="Kozik A."/>
            <person name="Arikit S."/>
            <person name="Song C."/>
            <person name="Xia L."/>
            <person name="Froenicke L."/>
            <person name="Lavelle D.O."/>
            <person name="Truco M.J."/>
            <person name="Xia R."/>
            <person name="Zhu S."/>
            <person name="Xu C."/>
            <person name="Xu H."/>
            <person name="Xu X."/>
            <person name="Cox K."/>
            <person name="Korf I."/>
            <person name="Meyers B.C."/>
            <person name="Michelmore R.W."/>
        </authorList>
    </citation>
    <scope>NUCLEOTIDE SEQUENCE [LARGE SCALE GENOMIC DNA]</scope>
    <source>
        <strain evidence="6">cv. Salinas</strain>
        <tissue evidence="5">Seedlings</tissue>
    </source>
</reference>
<dbReference type="SUPFAM" id="SSF53756">
    <property type="entry name" value="UDP-Glycosyltransferase/glycogen phosphorylase"/>
    <property type="match status" value="1"/>
</dbReference>
<organism evidence="5 6">
    <name type="scientific">Lactuca sativa</name>
    <name type="common">Garden lettuce</name>
    <dbReference type="NCBI Taxonomy" id="4236"/>
    <lineage>
        <taxon>Eukaryota</taxon>
        <taxon>Viridiplantae</taxon>
        <taxon>Streptophyta</taxon>
        <taxon>Embryophyta</taxon>
        <taxon>Tracheophyta</taxon>
        <taxon>Spermatophyta</taxon>
        <taxon>Magnoliopsida</taxon>
        <taxon>eudicotyledons</taxon>
        <taxon>Gunneridae</taxon>
        <taxon>Pentapetalae</taxon>
        <taxon>asterids</taxon>
        <taxon>campanulids</taxon>
        <taxon>Asterales</taxon>
        <taxon>Asteraceae</taxon>
        <taxon>Cichorioideae</taxon>
        <taxon>Cichorieae</taxon>
        <taxon>Lactucinae</taxon>
        <taxon>Lactuca</taxon>
    </lineage>
</organism>
<accession>A0A9R1XMX7</accession>
<dbReference type="Pfam" id="PF00201">
    <property type="entry name" value="UDPGT"/>
    <property type="match status" value="1"/>
</dbReference>
<evidence type="ECO:0000313" key="5">
    <source>
        <dbReference type="EMBL" id="KAJ0219081.1"/>
    </source>
</evidence>
<evidence type="ECO:0000256" key="4">
    <source>
        <dbReference type="RuleBase" id="RU003718"/>
    </source>
</evidence>
<evidence type="ECO:0000256" key="1">
    <source>
        <dbReference type="ARBA" id="ARBA00009995"/>
    </source>
</evidence>
<dbReference type="CDD" id="cd03784">
    <property type="entry name" value="GT1_Gtf-like"/>
    <property type="match status" value="1"/>
</dbReference>
<dbReference type="PANTHER" id="PTHR48048:SF98">
    <property type="entry name" value="FLAVONOL 3-O-GLUCOSYLTRANSFERASE"/>
    <property type="match status" value="1"/>
</dbReference>
<dbReference type="Proteomes" id="UP000235145">
    <property type="component" value="Unassembled WGS sequence"/>
</dbReference>
<dbReference type="PROSITE" id="PS00375">
    <property type="entry name" value="UDPGT"/>
    <property type="match status" value="1"/>
</dbReference>